<name>A0A0P0A9V3_9RHOB</name>
<dbReference type="STRING" id="1397108.IMCC12053_1523"/>
<reference evidence="8 9" key="1">
    <citation type="submission" date="2015-05" db="EMBL/GenBank/DDBJ databases">
        <authorList>
            <person name="Wang D.B."/>
            <person name="Wang M."/>
        </authorList>
    </citation>
    <scope>NUCLEOTIDE SEQUENCE [LARGE SCALE GENOMIC DNA]</scope>
    <source>
        <strain evidence="8 9">IMCC 12053</strain>
    </source>
</reference>
<keyword evidence="5 6" id="KW-0378">Hydrolase</keyword>
<comment type="subcellular location">
    <subcellularLocation>
        <location evidence="6">Membrane</location>
        <topology evidence="6">Single-pass type II membrane protein</topology>
    </subcellularLocation>
</comment>
<dbReference type="PANTHER" id="PTHR43390:SF1">
    <property type="entry name" value="CHLOROPLAST PROCESSING PEPTIDASE"/>
    <property type="match status" value="1"/>
</dbReference>
<dbReference type="AlphaFoldDB" id="A0A0P0A9V3"/>
<evidence type="ECO:0000256" key="3">
    <source>
        <dbReference type="ARBA" id="ARBA00013208"/>
    </source>
</evidence>
<evidence type="ECO:0000256" key="4">
    <source>
        <dbReference type="ARBA" id="ARBA00019232"/>
    </source>
</evidence>
<dbReference type="InterPro" id="IPR036286">
    <property type="entry name" value="LexA/Signal_pep-like_sf"/>
</dbReference>
<evidence type="ECO:0000256" key="2">
    <source>
        <dbReference type="ARBA" id="ARBA00009370"/>
    </source>
</evidence>
<keyword evidence="9" id="KW-1185">Reference proteome</keyword>
<comment type="similarity">
    <text evidence="2 6">Belongs to the peptidase S26 family.</text>
</comment>
<dbReference type="KEGG" id="cmar:IMCC12053_1523"/>
<dbReference type="Proteomes" id="UP000064920">
    <property type="component" value="Chromosome"/>
</dbReference>
<keyword evidence="6" id="KW-0645">Protease</keyword>
<sequence length="258" mass="28617">MSSFKDSATETVKTVVYALLIAGIFRSFFFQPFFIPSSSMKDTLLIGDFLFVNKMSYGYSKYSCPFSFMCPVSGRILDKAPERGDVVVFEHPTQHRAFVKRLVGLPGDKIQMKDSVLFINGEEAKQTPDGVFVETYEGQGSAGNTPRCSNPAPGLGGQCIKEKFIETLPGGTSHSILNIGESRVDNTAVFTVPAGQYFFLGDNRDNSADSRVAQPVGVGFVPEEFLLGRVDRVMFSAAGKSLLFFWTWRLDRFYEKIN</sequence>
<feature type="transmembrane region" description="Helical" evidence="6">
    <location>
        <begin position="15"/>
        <end position="35"/>
    </location>
</feature>
<dbReference type="NCBIfam" id="TIGR02227">
    <property type="entry name" value="sigpep_I_bact"/>
    <property type="match status" value="1"/>
</dbReference>
<accession>A0A0P0A9V3</accession>
<keyword evidence="6" id="KW-0472">Membrane</keyword>
<evidence type="ECO:0000313" key="9">
    <source>
        <dbReference type="Proteomes" id="UP000064920"/>
    </source>
</evidence>
<dbReference type="GO" id="GO:0016020">
    <property type="term" value="C:membrane"/>
    <property type="evidence" value="ECO:0007669"/>
    <property type="project" value="UniProtKB-SubCell"/>
</dbReference>
<dbReference type="GO" id="GO:0004252">
    <property type="term" value="F:serine-type endopeptidase activity"/>
    <property type="evidence" value="ECO:0007669"/>
    <property type="project" value="InterPro"/>
</dbReference>
<dbReference type="InterPro" id="IPR019758">
    <property type="entry name" value="Pept_S26A_signal_pept_1_CS"/>
</dbReference>
<dbReference type="InterPro" id="IPR019757">
    <property type="entry name" value="Pept_S26A_signal_pept_1_Lys-AS"/>
</dbReference>
<comment type="catalytic activity">
    <reaction evidence="1 6">
        <text>Cleavage of hydrophobic, N-terminal signal or leader sequences from secreted and periplasmic proteins.</text>
        <dbReference type="EC" id="3.4.21.89"/>
    </reaction>
</comment>
<evidence type="ECO:0000313" key="8">
    <source>
        <dbReference type="EMBL" id="ALI55470.1"/>
    </source>
</evidence>
<proteinExistence type="inferred from homology"/>
<dbReference type="PANTHER" id="PTHR43390">
    <property type="entry name" value="SIGNAL PEPTIDASE I"/>
    <property type="match status" value="1"/>
</dbReference>
<dbReference type="Pfam" id="PF10502">
    <property type="entry name" value="Peptidase_S26"/>
    <property type="match status" value="1"/>
</dbReference>
<dbReference type="GO" id="GO:0006465">
    <property type="term" value="P:signal peptide processing"/>
    <property type="evidence" value="ECO:0007669"/>
    <property type="project" value="InterPro"/>
</dbReference>
<keyword evidence="6" id="KW-0812">Transmembrane</keyword>
<evidence type="ECO:0000259" key="7">
    <source>
        <dbReference type="Pfam" id="PF10502"/>
    </source>
</evidence>
<dbReference type="PROSITE" id="PS00761">
    <property type="entry name" value="SPASE_I_3"/>
    <property type="match status" value="1"/>
</dbReference>
<dbReference type="CDD" id="cd06530">
    <property type="entry name" value="S26_SPase_I"/>
    <property type="match status" value="1"/>
</dbReference>
<feature type="domain" description="Peptidase S26" evidence="7">
    <location>
        <begin position="9"/>
        <end position="233"/>
    </location>
</feature>
<dbReference type="InterPro" id="IPR000223">
    <property type="entry name" value="Pept_S26A_signal_pept_1"/>
</dbReference>
<evidence type="ECO:0000256" key="1">
    <source>
        <dbReference type="ARBA" id="ARBA00000677"/>
    </source>
</evidence>
<dbReference type="EC" id="3.4.21.89" evidence="3 6"/>
<keyword evidence="6" id="KW-1133">Transmembrane helix</keyword>
<dbReference type="PRINTS" id="PR00727">
    <property type="entry name" value="LEADERPTASE"/>
</dbReference>
<evidence type="ECO:0000256" key="5">
    <source>
        <dbReference type="ARBA" id="ARBA00022801"/>
    </source>
</evidence>
<gene>
    <name evidence="8" type="ORF">IMCC12053_1523</name>
</gene>
<organism evidence="8 9">
    <name type="scientific">Celeribacter marinus</name>
    <dbReference type="NCBI Taxonomy" id="1397108"/>
    <lineage>
        <taxon>Bacteria</taxon>
        <taxon>Pseudomonadati</taxon>
        <taxon>Pseudomonadota</taxon>
        <taxon>Alphaproteobacteria</taxon>
        <taxon>Rhodobacterales</taxon>
        <taxon>Roseobacteraceae</taxon>
        <taxon>Celeribacter</taxon>
    </lineage>
</organism>
<dbReference type="OrthoDB" id="9815782at2"/>
<evidence type="ECO:0000256" key="6">
    <source>
        <dbReference type="RuleBase" id="RU362042"/>
    </source>
</evidence>
<dbReference type="RefSeq" id="WP_062217436.1">
    <property type="nucleotide sequence ID" value="NZ_CBFHKW010000010.1"/>
</dbReference>
<dbReference type="Gene3D" id="2.10.109.10">
    <property type="entry name" value="Umud Fragment, subunit A"/>
    <property type="match status" value="1"/>
</dbReference>
<dbReference type="EMBL" id="CP012023">
    <property type="protein sequence ID" value="ALI55470.1"/>
    <property type="molecule type" value="Genomic_DNA"/>
</dbReference>
<dbReference type="InterPro" id="IPR019533">
    <property type="entry name" value="Peptidase_S26"/>
</dbReference>
<dbReference type="PROSITE" id="PS00760">
    <property type="entry name" value="SPASE_I_2"/>
    <property type="match status" value="1"/>
</dbReference>
<dbReference type="PATRIC" id="fig|1397108.4.peg.1558"/>
<protein>
    <recommendedName>
        <fullName evidence="4 6">Signal peptidase I</fullName>
        <ecNumber evidence="3 6">3.4.21.89</ecNumber>
    </recommendedName>
</protein>
<dbReference type="SUPFAM" id="SSF51306">
    <property type="entry name" value="LexA/Signal peptidase"/>
    <property type="match status" value="1"/>
</dbReference>
<dbReference type="GO" id="GO:0009003">
    <property type="term" value="F:signal peptidase activity"/>
    <property type="evidence" value="ECO:0007669"/>
    <property type="project" value="UniProtKB-EC"/>
</dbReference>